<dbReference type="Gene3D" id="3.40.800.20">
    <property type="entry name" value="Histone deacetylase domain"/>
    <property type="match status" value="1"/>
</dbReference>
<evidence type="ECO:0000256" key="1">
    <source>
        <dbReference type="ARBA" id="ARBA00004613"/>
    </source>
</evidence>
<evidence type="ECO:0000313" key="6">
    <source>
        <dbReference type="Proteomes" id="UP001163046"/>
    </source>
</evidence>
<dbReference type="SUPFAM" id="SSF56496">
    <property type="entry name" value="Fibrinogen C-terminal domain-like"/>
    <property type="match status" value="1"/>
</dbReference>
<dbReference type="Pfam" id="PF01410">
    <property type="entry name" value="COLFI"/>
    <property type="match status" value="1"/>
</dbReference>
<dbReference type="OrthoDB" id="424012at2759"/>
<dbReference type="GO" id="GO:0005581">
    <property type="term" value="C:collagen trimer"/>
    <property type="evidence" value="ECO:0007669"/>
    <property type="project" value="UniProtKB-KW"/>
</dbReference>
<protein>
    <submittedName>
        <fullName evidence="5">Calcium ion binding</fullName>
    </submittedName>
</protein>
<dbReference type="Proteomes" id="UP001163046">
    <property type="component" value="Unassembled WGS sequence"/>
</dbReference>
<comment type="subcellular location">
    <subcellularLocation>
        <location evidence="1">Secreted</location>
    </subcellularLocation>
</comment>
<keyword evidence="6" id="KW-1185">Reference proteome</keyword>
<dbReference type="AlphaFoldDB" id="A0A9W9YUI7"/>
<evidence type="ECO:0000256" key="3">
    <source>
        <dbReference type="ARBA" id="ARBA00023119"/>
    </source>
</evidence>
<sequence length="389" mass="43566">MAMEINISLNLIQENTWGMLITLAVFHHILLPIAYEFEPDLVLVSAGFDSARGDPKGLCDVTPEGYHHLTRMLMNLANGRVVIVLEGGYNLSSVEESMCACTSSSSWRSVPTARWVYDTCDRFNTSAYTSSQNICTPYIRPCSTETSKKLKRKSKEEKKVEYPSLPVEYTGPGIDCQDIKSRGLSEGDGLYWLDPDAGSHSNAFLAYCDMTSYNGGWTMCYTTDEYVNPKTEVTYSAQFPYGRVGYRTNCNNISFTEIIFSDHQTGNKTYFTRQTAETWSLEASEPITAADNYGKDAGTYGLWDGVGAVDNLYSYQLLLCDEITTFSGFFVSGFTRNCFKKCIHWCDDTTSPYFRTSSAHGGYQGVVFNKNGHANIVDKRLMSVGLRMR</sequence>
<organism evidence="5 6">
    <name type="scientific">Desmophyllum pertusum</name>
    <dbReference type="NCBI Taxonomy" id="174260"/>
    <lineage>
        <taxon>Eukaryota</taxon>
        <taxon>Metazoa</taxon>
        <taxon>Cnidaria</taxon>
        <taxon>Anthozoa</taxon>
        <taxon>Hexacorallia</taxon>
        <taxon>Scleractinia</taxon>
        <taxon>Caryophylliina</taxon>
        <taxon>Caryophylliidae</taxon>
        <taxon>Desmophyllum</taxon>
    </lineage>
</organism>
<proteinExistence type="predicted"/>
<dbReference type="InterPro" id="IPR002181">
    <property type="entry name" value="Fibrinogen_a/b/g_C_dom"/>
</dbReference>
<dbReference type="PANTHER" id="PTHR10625">
    <property type="entry name" value="HISTONE DEACETYLASE HDAC1-RELATED"/>
    <property type="match status" value="1"/>
</dbReference>
<dbReference type="GO" id="GO:0005576">
    <property type="term" value="C:extracellular region"/>
    <property type="evidence" value="ECO:0007669"/>
    <property type="project" value="UniProtKB-SubCell"/>
</dbReference>
<keyword evidence="3" id="KW-0176">Collagen</keyword>
<accession>A0A9W9YUI7</accession>
<gene>
    <name evidence="5" type="primary">EFEMP1_9</name>
    <name evidence="5" type="ORF">OS493_037722</name>
</gene>
<name>A0A9W9YUI7_9CNID</name>
<dbReference type="PANTHER" id="PTHR10625:SF38">
    <property type="entry name" value="HISTONE DEACETYLASE 6, ISOFORM G"/>
    <property type="match status" value="1"/>
</dbReference>
<dbReference type="Gene3D" id="2.60.120.1000">
    <property type="match status" value="1"/>
</dbReference>
<dbReference type="InterPro" id="IPR037138">
    <property type="entry name" value="His_deacetylse_dom_sf"/>
</dbReference>
<dbReference type="GO" id="GO:0000118">
    <property type="term" value="C:histone deacetylase complex"/>
    <property type="evidence" value="ECO:0007669"/>
    <property type="project" value="TreeGrafter"/>
</dbReference>
<dbReference type="PROSITE" id="PS51406">
    <property type="entry name" value="FIBRINOGEN_C_2"/>
    <property type="match status" value="1"/>
</dbReference>
<evidence type="ECO:0000313" key="5">
    <source>
        <dbReference type="EMBL" id="KAJ7369595.1"/>
    </source>
</evidence>
<evidence type="ECO:0000256" key="2">
    <source>
        <dbReference type="ARBA" id="ARBA00022525"/>
    </source>
</evidence>
<dbReference type="GO" id="GO:0004407">
    <property type="term" value="F:histone deacetylase activity"/>
    <property type="evidence" value="ECO:0007669"/>
    <property type="project" value="TreeGrafter"/>
</dbReference>
<dbReference type="SUPFAM" id="SSF52768">
    <property type="entry name" value="Arginase/deacetylase"/>
    <property type="match status" value="1"/>
</dbReference>
<dbReference type="NCBIfam" id="NF040941">
    <property type="entry name" value="GGGWT_bact"/>
    <property type="match status" value="1"/>
</dbReference>
<keyword evidence="2" id="KW-0964">Secreted</keyword>
<dbReference type="InterPro" id="IPR023801">
    <property type="entry name" value="His_deacetylse_dom"/>
</dbReference>
<dbReference type="InterPro" id="IPR023696">
    <property type="entry name" value="Ureohydrolase_dom_sf"/>
</dbReference>
<comment type="caution">
    <text evidence="5">The sequence shown here is derived from an EMBL/GenBank/DDBJ whole genome shotgun (WGS) entry which is preliminary data.</text>
</comment>
<dbReference type="GO" id="GO:0005201">
    <property type="term" value="F:extracellular matrix structural constituent"/>
    <property type="evidence" value="ECO:0007669"/>
    <property type="project" value="InterPro"/>
</dbReference>
<dbReference type="InterPro" id="IPR000885">
    <property type="entry name" value="Fib_collagen_C"/>
</dbReference>
<reference evidence="5" key="1">
    <citation type="submission" date="2023-01" db="EMBL/GenBank/DDBJ databases">
        <title>Genome assembly of the deep-sea coral Lophelia pertusa.</title>
        <authorList>
            <person name="Herrera S."/>
            <person name="Cordes E."/>
        </authorList>
    </citation>
    <scope>NUCLEOTIDE SEQUENCE</scope>
    <source>
        <strain evidence="5">USNM1676648</strain>
        <tissue evidence="5">Polyp</tissue>
    </source>
</reference>
<dbReference type="GO" id="GO:0040029">
    <property type="term" value="P:epigenetic regulation of gene expression"/>
    <property type="evidence" value="ECO:0007669"/>
    <property type="project" value="TreeGrafter"/>
</dbReference>
<evidence type="ECO:0000259" key="4">
    <source>
        <dbReference type="PROSITE" id="PS51406"/>
    </source>
</evidence>
<dbReference type="Pfam" id="PF00850">
    <property type="entry name" value="Hist_deacetyl"/>
    <property type="match status" value="1"/>
</dbReference>
<dbReference type="EMBL" id="MU826901">
    <property type="protein sequence ID" value="KAJ7369595.1"/>
    <property type="molecule type" value="Genomic_DNA"/>
</dbReference>
<feature type="domain" description="Fibrinogen C-terminal" evidence="4">
    <location>
        <begin position="167"/>
        <end position="218"/>
    </location>
</feature>
<dbReference type="InterPro" id="IPR036056">
    <property type="entry name" value="Fibrinogen-like_C"/>
</dbReference>